<proteinExistence type="predicted"/>
<accession>A0A0U4B6C9</accession>
<organism evidence="1 2">
    <name type="scientific">Aeromicrobium erythreum</name>
    <dbReference type="NCBI Taxonomy" id="2041"/>
    <lineage>
        <taxon>Bacteria</taxon>
        <taxon>Bacillati</taxon>
        <taxon>Actinomycetota</taxon>
        <taxon>Actinomycetes</taxon>
        <taxon>Propionibacteriales</taxon>
        <taxon>Nocardioidaceae</taxon>
        <taxon>Aeromicrobium</taxon>
    </lineage>
</organism>
<dbReference type="KEGG" id="aer:AERYTH_01380"/>
<sequence>MAAGRVLALERGNNAVLIGYRNDGTPTPGLDTVLSTWNGLEPAAVAELLGLVEYDLGGIYLLAPEAHHLGFISADQRDHLISDAALITEQRIRSRLNDSKHLYDPDEYDELVRLQHDPVAFERAAKVPGLAFHIKRPWWRWDVHHFHPTLDAEADDPARVAALSKAFSNFHRYRLERSMEWAGKRALAGYTRPLVHEYYDEDEPQLRTVFDLLATDESDDL</sequence>
<dbReference type="Proteomes" id="UP000067689">
    <property type="component" value="Chromosome"/>
</dbReference>
<gene>
    <name evidence="1" type="ORF">AERYTH_01380</name>
</gene>
<keyword evidence="2" id="KW-1185">Reference proteome</keyword>
<evidence type="ECO:0000313" key="2">
    <source>
        <dbReference type="Proteomes" id="UP000067689"/>
    </source>
</evidence>
<dbReference type="PATRIC" id="fig|2041.4.peg.292"/>
<dbReference type="EMBL" id="CP011502">
    <property type="protein sequence ID" value="ALX03444.1"/>
    <property type="molecule type" value="Genomic_DNA"/>
</dbReference>
<reference evidence="1 2" key="1">
    <citation type="journal article" date="1991" name="Int. J. Syst. Bacteriol.">
        <title>Description of the erythromycin-producing bacterium Arthrobacter sp. strain NRRL B-3381 as Aeromicrobium erythreum gen. nov., sp. nov.</title>
        <authorList>
            <person name="Miller E.S."/>
            <person name="Woese C.R."/>
            <person name="Brenner S."/>
        </authorList>
    </citation>
    <scope>NUCLEOTIDE SEQUENCE [LARGE SCALE GENOMIC DNA]</scope>
    <source>
        <strain evidence="1 2">AR18</strain>
    </source>
</reference>
<protein>
    <submittedName>
        <fullName evidence="1">Uncharacterized protein</fullName>
    </submittedName>
</protein>
<dbReference type="AlphaFoldDB" id="A0A0U4B6C9"/>
<name>A0A0U4B6C9_9ACTN</name>
<evidence type="ECO:0000313" key="1">
    <source>
        <dbReference type="EMBL" id="ALX03444.1"/>
    </source>
</evidence>